<dbReference type="Proteomes" id="UP000016636">
    <property type="component" value="Unassembled WGS sequence"/>
</dbReference>
<sequence>MNPQLKENRIIQEKAYLNIKIAFLIWRIKTNKFKKKKP</sequence>
<name>U2EXR2_9BACT</name>
<gene>
    <name evidence="1" type="ORF">UNSW3_422</name>
</gene>
<organism evidence="1 2">
    <name type="scientific">Campylobacter concisus UNSW3</name>
    <dbReference type="NCBI Taxonomy" id="1242966"/>
    <lineage>
        <taxon>Bacteria</taxon>
        <taxon>Pseudomonadati</taxon>
        <taxon>Campylobacterota</taxon>
        <taxon>Epsilonproteobacteria</taxon>
        <taxon>Campylobacterales</taxon>
        <taxon>Campylobacteraceae</taxon>
        <taxon>Campylobacter</taxon>
    </lineage>
</organism>
<dbReference type="EMBL" id="ANNE01000009">
    <property type="protein sequence ID" value="ERJ22445.1"/>
    <property type="molecule type" value="Genomic_DNA"/>
</dbReference>
<reference evidence="1 2" key="1">
    <citation type="journal article" date="2013" name="BMC Genomics">
        <title>Comparative genomics of Campylobacter concisus isolates reveals genetic diversity and provides insights into disease association.</title>
        <authorList>
            <person name="Deshpande N.P."/>
            <person name="Kaakoush N.O."/>
            <person name="Wilkins M.R."/>
            <person name="Mitchell H.M."/>
        </authorList>
    </citation>
    <scope>NUCLEOTIDE SEQUENCE [LARGE SCALE GENOMIC DNA]</scope>
    <source>
        <strain evidence="1 2">UNSW3</strain>
    </source>
</reference>
<evidence type="ECO:0000313" key="2">
    <source>
        <dbReference type="Proteomes" id="UP000016636"/>
    </source>
</evidence>
<comment type="caution">
    <text evidence="1">The sequence shown here is derived from an EMBL/GenBank/DDBJ whole genome shotgun (WGS) entry which is preliminary data.</text>
</comment>
<dbReference type="PATRIC" id="fig|1242966.3.peg.1067"/>
<dbReference type="AlphaFoldDB" id="U2EXR2"/>
<protein>
    <submittedName>
        <fullName evidence="1">Uncharacterized protein</fullName>
    </submittedName>
</protein>
<proteinExistence type="predicted"/>
<accession>U2EXR2</accession>
<evidence type="ECO:0000313" key="1">
    <source>
        <dbReference type="EMBL" id="ERJ22445.1"/>
    </source>
</evidence>